<feature type="domain" description="RWD" evidence="1">
    <location>
        <begin position="8"/>
        <end position="106"/>
    </location>
</feature>
<dbReference type="SUPFAM" id="SSF56399">
    <property type="entry name" value="ADP-ribosylation"/>
    <property type="match status" value="1"/>
</dbReference>
<organism evidence="2 3">
    <name type="scientific">Tricholomella constricta</name>
    <dbReference type="NCBI Taxonomy" id="117010"/>
    <lineage>
        <taxon>Eukaryota</taxon>
        <taxon>Fungi</taxon>
        <taxon>Dikarya</taxon>
        <taxon>Basidiomycota</taxon>
        <taxon>Agaricomycotina</taxon>
        <taxon>Agaricomycetes</taxon>
        <taxon>Agaricomycetidae</taxon>
        <taxon>Agaricales</taxon>
        <taxon>Tricholomatineae</taxon>
        <taxon>Lyophyllaceae</taxon>
        <taxon>Tricholomella</taxon>
    </lineage>
</organism>
<sequence>MPPQEREEELLVVQAIYCDPFNTFEAVDDTHFRFHSVPIVLSITLPLTYPDPLQQPEISIDSEGLGVSQLQMFQLRMRLEAILQSKPDEPVLFELTEETREFTEGLRDDVKVCLEEEEEDVVEDDWLNHHTDDFDRRVVDHSIAHSHMGSLTIQTIVSTLPKSTRLLHAEIVLRIDLRRRYLDMQRKIQQDATRGINDRRAKDTAWDRYGQETIVFHGTLRRNVGSIVRSGFIVPGEKTATGEHVQGIYTSPDPDYSLSYTDWTPEGGVKGRRRLLPGQKLIVCAVLMGRRHLMSSTRRLKPTVEQGFDSHVSPNEMEYVVFNSAQVLPLYVLHLGDGPSASASSSMPMALDVPRPGLVHFEGNLTEYARKHLPHGFGAASGHRFVVEAIAPVDDDEELWGDYQHDDADERGEFQGERESGRYW</sequence>
<evidence type="ECO:0000259" key="1">
    <source>
        <dbReference type="PROSITE" id="PS50908"/>
    </source>
</evidence>
<dbReference type="AlphaFoldDB" id="A0A8H5HMX0"/>
<dbReference type="PROSITE" id="PS50908">
    <property type="entry name" value="RWD"/>
    <property type="match status" value="1"/>
</dbReference>
<keyword evidence="3" id="KW-1185">Reference proteome</keyword>
<evidence type="ECO:0000313" key="2">
    <source>
        <dbReference type="EMBL" id="KAF5385950.1"/>
    </source>
</evidence>
<evidence type="ECO:0000313" key="3">
    <source>
        <dbReference type="Proteomes" id="UP000565441"/>
    </source>
</evidence>
<dbReference type="InterPro" id="IPR016135">
    <property type="entry name" value="UBQ-conjugating_enzyme/RWD"/>
</dbReference>
<gene>
    <name evidence="2" type="ORF">D9615_002665</name>
</gene>
<dbReference type="SMART" id="SM00591">
    <property type="entry name" value="RWD"/>
    <property type="match status" value="1"/>
</dbReference>
<dbReference type="OrthoDB" id="10256774at2759"/>
<proteinExistence type="predicted"/>
<protein>
    <recommendedName>
        <fullName evidence="1">RWD domain-containing protein</fullName>
    </recommendedName>
</protein>
<dbReference type="SUPFAM" id="SSF54495">
    <property type="entry name" value="UBC-like"/>
    <property type="match status" value="1"/>
</dbReference>
<dbReference type="Pfam" id="PF05773">
    <property type="entry name" value="RWD"/>
    <property type="match status" value="1"/>
</dbReference>
<dbReference type="Proteomes" id="UP000565441">
    <property type="component" value="Unassembled WGS sequence"/>
</dbReference>
<dbReference type="InterPro" id="IPR006575">
    <property type="entry name" value="RWD_dom"/>
</dbReference>
<dbReference type="Gene3D" id="3.90.228.10">
    <property type="match status" value="1"/>
</dbReference>
<name>A0A8H5HMX0_9AGAR</name>
<comment type="caution">
    <text evidence="2">The sequence shown here is derived from an EMBL/GenBank/DDBJ whole genome shotgun (WGS) entry which is preliminary data.</text>
</comment>
<accession>A0A8H5HMX0</accession>
<dbReference type="Gene3D" id="3.10.110.10">
    <property type="entry name" value="Ubiquitin Conjugating Enzyme"/>
    <property type="match status" value="1"/>
</dbReference>
<reference evidence="2 3" key="1">
    <citation type="journal article" date="2020" name="ISME J.">
        <title>Uncovering the hidden diversity of litter-decomposition mechanisms in mushroom-forming fungi.</title>
        <authorList>
            <person name="Floudas D."/>
            <person name="Bentzer J."/>
            <person name="Ahren D."/>
            <person name="Johansson T."/>
            <person name="Persson P."/>
            <person name="Tunlid A."/>
        </authorList>
    </citation>
    <scope>NUCLEOTIDE SEQUENCE [LARGE SCALE GENOMIC DNA]</scope>
    <source>
        <strain evidence="2 3">CBS 661.87</strain>
    </source>
</reference>
<dbReference type="EMBL" id="JAACJP010000003">
    <property type="protein sequence ID" value="KAF5385950.1"/>
    <property type="molecule type" value="Genomic_DNA"/>
</dbReference>